<keyword evidence="1" id="KW-0269">Exonuclease</keyword>
<reference evidence="1 2" key="1">
    <citation type="journal article" date="2021" name="Elife">
        <title>Chloroplast acquisition without the gene transfer in kleptoplastic sea slugs, Plakobranchus ocellatus.</title>
        <authorList>
            <person name="Maeda T."/>
            <person name="Takahashi S."/>
            <person name="Yoshida T."/>
            <person name="Shimamura S."/>
            <person name="Takaki Y."/>
            <person name="Nagai Y."/>
            <person name="Toyoda A."/>
            <person name="Suzuki Y."/>
            <person name="Arimoto A."/>
            <person name="Ishii H."/>
            <person name="Satoh N."/>
            <person name="Nishiyama T."/>
            <person name="Hasebe M."/>
            <person name="Maruyama T."/>
            <person name="Minagawa J."/>
            <person name="Obokata J."/>
            <person name="Shigenobu S."/>
        </authorList>
    </citation>
    <scope>NUCLEOTIDE SEQUENCE [LARGE SCALE GENOMIC DNA]</scope>
</reference>
<name>A0AAV4BLD0_9GAST</name>
<keyword evidence="1" id="KW-0540">Nuclease</keyword>
<organism evidence="1 2">
    <name type="scientific">Plakobranchus ocellatus</name>
    <dbReference type="NCBI Taxonomy" id="259542"/>
    <lineage>
        <taxon>Eukaryota</taxon>
        <taxon>Metazoa</taxon>
        <taxon>Spiralia</taxon>
        <taxon>Lophotrochozoa</taxon>
        <taxon>Mollusca</taxon>
        <taxon>Gastropoda</taxon>
        <taxon>Heterobranchia</taxon>
        <taxon>Euthyneura</taxon>
        <taxon>Panpulmonata</taxon>
        <taxon>Sacoglossa</taxon>
        <taxon>Placobranchoidea</taxon>
        <taxon>Plakobranchidae</taxon>
        <taxon>Plakobranchus</taxon>
    </lineage>
</organism>
<protein>
    <submittedName>
        <fullName evidence="1">Endonuclease exonuclease phosphatase domain containing protein</fullName>
    </submittedName>
</protein>
<proteinExistence type="predicted"/>
<dbReference type="EMBL" id="BLXT01005153">
    <property type="protein sequence ID" value="GFO20122.1"/>
    <property type="molecule type" value="Genomic_DNA"/>
</dbReference>
<dbReference type="AlphaFoldDB" id="A0AAV4BLD0"/>
<accession>A0AAV4BLD0</accession>
<dbReference type="GO" id="GO:0004519">
    <property type="term" value="F:endonuclease activity"/>
    <property type="evidence" value="ECO:0007669"/>
    <property type="project" value="UniProtKB-KW"/>
</dbReference>
<gene>
    <name evidence="1" type="ORF">PoB_004662700</name>
</gene>
<keyword evidence="2" id="KW-1185">Reference proteome</keyword>
<evidence type="ECO:0000313" key="2">
    <source>
        <dbReference type="Proteomes" id="UP000735302"/>
    </source>
</evidence>
<dbReference type="GO" id="GO:0004527">
    <property type="term" value="F:exonuclease activity"/>
    <property type="evidence" value="ECO:0007669"/>
    <property type="project" value="UniProtKB-KW"/>
</dbReference>
<keyword evidence="1" id="KW-0255">Endonuclease</keyword>
<sequence length="93" mass="10675">MLRGFVIPIQIPRSADIAMCSRWLQIAIQCLLATLISKKHKKKAIWNVRTLHQKGNLENISKEMDRIKLNILVLAVVRWKEAGSMKSRLVAKL</sequence>
<dbReference type="Proteomes" id="UP000735302">
    <property type="component" value="Unassembled WGS sequence"/>
</dbReference>
<keyword evidence="1" id="KW-0378">Hydrolase</keyword>
<evidence type="ECO:0000313" key="1">
    <source>
        <dbReference type="EMBL" id="GFO20122.1"/>
    </source>
</evidence>
<comment type="caution">
    <text evidence="1">The sequence shown here is derived from an EMBL/GenBank/DDBJ whole genome shotgun (WGS) entry which is preliminary data.</text>
</comment>